<dbReference type="EMBL" id="AOJD01000031">
    <property type="protein sequence ID" value="ELZ38992.1"/>
    <property type="molecule type" value="Genomic_DNA"/>
</dbReference>
<evidence type="ECO:0000313" key="3">
    <source>
        <dbReference type="EMBL" id="ELZ38992.1"/>
    </source>
</evidence>
<dbReference type="AlphaFoldDB" id="M0DWC6"/>
<dbReference type="Gene3D" id="1.10.287.110">
    <property type="entry name" value="DnaJ domain"/>
    <property type="match status" value="1"/>
</dbReference>
<name>M0DWC6_9EURY</name>
<gene>
    <name evidence="3" type="ORF">C472_05606</name>
</gene>
<evidence type="ECO:0000313" key="4">
    <source>
        <dbReference type="Proteomes" id="UP000011523"/>
    </source>
</evidence>
<accession>M0DWC6</accession>
<keyword evidence="4" id="KW-1185">Reference proteome</keyword>
<dbReference type="OrthoDB" id="11397at2157"/>
<feature type="domain" description="J" evidence="2">
    <location>
        <begin position="146"/>
        <end position="197"/>
    </location>
</feature>
<proteinExistence type="predicted"/>
<sequence>MSGLDWPAGFDRTPESERRRYHGGFEVDRRTAFDSILEELEKMDAVNVEVKTAAPHTTKKPHQPYKDRDPDDPGVVVYFDRDGQRFAVPCDRWNNLRDNARAIAKYLDAKRAIERYGVATVETEMSTQALPSGDDDVIVAGGEKKEPHEVLQIQPDAPEDVVKAAARARQAETHPDNGGDREEFRRVNEAKEAMLDE</sequence>
<dbReference type="CDD" id="cd06257">
    <property type="entry name" value="DnaJ"/>
    <property type="match status" value="1"/>
</dbReference>
<evidence type="ECO:0000259" key="2">
    <source>
        <dbReference type="PROSITE" id="PS50076"/>
    </source>
</evidence>
<dbReference type="PROSITE" id="PS50076">
    <property type="entry name" value="DNAJ_2"/>
    <property type="match status" value="1"/>
</dbReference>
<organism evidence="3 4">
    <name type="scientific">Halorubrum tebenquichense DSM 14210</name>
    <dbReference type="NCBI Taxonomy" id="1227485"/>
    <lineage>
        <taxon>Archaea</taxon>
        <taxon>Methanobacteriati</taxon>
        <taxon>Methanobacteriota</taxon>
        <taxon>Stenosarchaea group</taxon>
        <taxon>Halobacteria</taxon>
        <taxon>Halobacteriales</taxon>
        <taxon>Haloferacaceae</taxon>
        <taxon>Halorubrum</taxon>
    </lineage>
</organism>
<dbReference type="PATRIC" id="fig|1227485.3.peg.1076"/>
<dbReference type="RefSeq" id="WP_006628812.1">
    <property type="nucleotide sequence ID" value="NZ_AOJD01000031.1"/>
</dbReference>
<protein>
    <submittedName>
        <fullName evidence="3">Dnaj-like protein</fullName>
    </submittedName>
</protein>
<dbReference type="InterPro" id="IPR036869">
    <property type="entry name" value="J_dom_sf"/>
</dbReference>
<comment type="caution">
    <text evidence="3">The sequence shown here is derived from an EMBL/GenBank/DDBJ whole genome shotgun (WGS) entry which is preliminary data.</text>
</comment>
<dbReference type="SUPFAM" id="SSF46565">
    <property type="entry name" value="Chaperone J-domain"/>
    <property type="match status" value="1"/>
</dbReference>
<reference evidence="3 4" key="1">
    <citation type="journal article" date="2014" name="PLoS Genet.">
        <title>Phylogenetically driven sequencing of extremely halophilic archaea reveals strategies for static and dynamic osmo-response.</title>
        <authorList>
            <person name="Becker E.A."/>
            <person name="Seitzer P.M."/>
            <person name="Tritt A."/>
            <person name="Larsen D."/>
            <person name="Krusor M."/>
            <person name="Yao A.I."/>
            <person name="Wu D."/>
            <person name="Madern D."/>
            <person name="Eisen J.A."/>
            <person name="Darling A.E."/>
            <person name="Facciotti M.T."/>
        </authorList>
    </citation>
    <scope>NUCLEOTIDE SEQUENCE [LARGE SCALE GENOMIC DNA]</scope>
    <source>
        <strain evidence="3 4">DSM 14210</strain>
    </source>
</reference>
<feature type="region of interest" description="Disordered" evidence="1">
    <location>
        <begin position="52"/>
        <end position="73"/>
    </location>
</feature>
<dbReference type="Proteomes" id="UP000011523">
    <property type="component" value="Unassembled WGS sequence"/>
</dbReference>
<evidence type="ECO:0000256" key="1">
    <source>
        <dbReference type="SAM" id="MobiDB-lite"/>
    </source>
</evidence>
<dbReference type="InterPro" id="IPR001623">
    <property type="entry name" value="DnaJ_domain"/>
</dbReference>